<gene>
    <name evidence="2" type="ORF">PGLFYP46_01389</name>
</gene>
<proteinExistence type="predicted"/>
<dbReference type="EMBL" id="CACRUP010000010">
    <property type="protein sequence ID" value="VYT91261.1"/>
    <property type="molecule type" value="Genomic_DNA"/>
</dbReference>
<protein>
    <submittedName>
        <fullName evidence="2">Uncharacterized protein</fullName>
    </submittedName>
</protein>
<reference evidence="2" key="1">
    <citation type="submission" date="2019-11" db="EMBL/GenBank/DDBJ databases">
        <authorList>
            <person name="Feng L."/>
        </authorList>
    </citation>
    <scope>NUCLEOTIDE SEQUENCE</scope>
    <source>
        <strain evidence="2">PgorbachiiLFYP46</strain>
    </source>
</reference>
<organism evidence="2">
    <name type="scientific">Peptoniphilus gorbachii</name>
    <dbReference type="NCBI Taxonomy" id="411567"/>
    <lineage>
        <taxon>Bacteria</taxon>
        <taxon>Bacillati</taxon>
        <taxon>Bacillota</taxon>
        <taxon>Tissierellia</taxon>
        <taxon>Tissierellales</taxon>
        <taxon>Peptoniphilaceae</taxon>
        <taxon>Peptoniphilus</taxon>
    </lineage>
</organism>
<name>A0A6N3AI71_9FIRM</name>
<feature type="transmembrane region" description="Helical" evidence="1">
    <location>
        <begin position="7"/>
        <end position="26"/>
    </location>
</feature>
<evidence type="ECO:0000313" key="2">
    <source>
        <dbReference type="EMBL" id="VYT91261.1"/>
    </source>
</evidence>
<keyword evidence="1" id="KW-1133">Transmembrane helix</keyword>
<keyword evidence="1" id="KW-0472">Membrane</keyword>
<keyword evidence="1" id="KW-0812">Transmembrane</keyword>
<evidence type="ECO:0000256" key="1">
    <source>
        <dbReference type="SAM" id="Phobius"/>
    </source>
</evidence>
<accession>A0A6N3AI71</accession>
<sequence length="140" mass="16988">MKKAIKLIITIISIIAMYFAFDYFSVTSPKRVKFHQLDEFRQEVLENYNVSEIDMYFSRPILFIEINSEEKLTNEIRNEIIEKLKPIINKTNMDIISEKYWGKDTSLFYVRIYFNEIKENTKIKYLEIELSQSKDYKDWN</sequence>
<dbReference type="RefSeq" id="WP_156701150.1">
    <property type="nucleotide sequence ID" value="NZ_CACRUP010000010.1"/>
</dbReference>
<dbReference type="AlphaFoldDB" id="A0A6N3AI71"/>